<name>A0A6J1PWA2_9HYME</name>
<evidence type="ECO:0000313" key="3">
    <source>
        <dbReference type="RefSeq" id="XP_024874174.1"/>
    </source>
</evidence>
<dbReference type="GeneID" id="112456097"/>
<protein>
    <submittedName>
        <fullName evidence="3">Uncharacterized protein LOC112456097</fullName>
    </submittedName>
</protein>
<sequence length="803" mass="94011">MILCFFCEQTFLSMDTLMLHIKVRHKLLIYSTVKCNFKDCTHIFNNIYNLRKHVLNTHITTSLQNAFVKQNETLVSQNILKCNVKDTLQFFHNTNLLSDAIDNTGEINIEHFKKIVSEYCVRFVTKLYASGNLNRKVIHEIITDIGINYFSVCCDILSIKFKDVTDLDIFFNIIKSGFEPFKSEYKTLQYLQEKNCLFLPKLIPINSILSFSKVKKRSYQSHLQHQKLSIIPLKVILQKFLELPNVYQKIISYIEKSKKSESLNSIFQTDFWKSVEKNAGDKFILPLVLYFDDLEINNPLGSCKNKSKIGAVYCAIDSLPNKFSSLLENIFLMQLHNYMDHKALGNKKIFAHVINQINELNTNGISINVEGKTIQVYFILSRILGDNLGLNTILGFTKSFNSSHCCRICYISKDEMHNTTIENNNLLRNVENYKEHSIEKTHGIVEYCIFNNIINFHVTKNISIDPMHDLLEGVCRYDIAKILYDLICKKKAFSVEILNERIKNFCHSFDKNIPIIKLESITNKIIILSASEMHYLVLNLGLFIGDLVPTNSSVWKLYVMLRKIVNISMIESVTNDIIDSFAILISQYLELYLKIFKCSFKVKHHYLTHYERIMREFGPLKNFSTMRFEAKHKQIKEYSKVMTSRKCPAYSLSLKHQMQLCHRFICNEGFLKRVSYGSCISKLHFVSDYNNVKCLLPVDFDDCYCVSWVRLYGTRYEIDNFINIQTYNSPVFGKIKYIIFDKTKNVFFLYYKFINICYYENYGAFNVKENKEWGFIAQNNLIDYKVYNVHIMSDNKHYIPSFL</sequence>
<dbReference type="PANTHER" id="PTHR31912">
    <property type="entry name" value="IP13529P"/>
    <property type="match status" value="1"/>
</dbReference>
<proteinExistence type="predicted"/>
<dbReference type="PROSITE" id="PS00028">
    <property type="entry name" value="ZINC_FINGER_C2H2_1"/>
    <property type="match status" value="2"/>
</dbReference>
<dbReference type="OrthoDB" id="8192078at2759"/>
<accession>A0A6J1PWA2</accession>
<organism evidence="2 3">
    <name type="scientific">Temnothorax curvispinosus</name>
    <dbReference type="NCBI Taxonomy" id="300111"/>
    <lineage>
        <taxon>Eukaryota</taxon>
        <taxon>Metazoa</taxon>
        <taxon>Ecdysozoa</taxon>
        <taxon>Arthropoda</taxon>
        <taxon>Hexapoda</taxon>
        <taxon>Insecta</taxon>
        <taxon>Pterygota</taxon>
        <taxon>Neoptera</taxon>
        <taxon>Endopterygota</taxon>
        <taxon>Hymenoptera</taxon>
        <taxon>Apocrita</taxon>
        <taxon>Aculeata</taxon>
        <taxon>Formicoidea</taxon>
        <taxon>Formicidae</taxon>
        <taxon>Myrmicinae</taxon>
        <taxon>Temnothorax</taxon>
    </lineage>
</organism>
<dbReference type="SMART" id="SM00355">
    <property type="entry name" value="ZnF_C2H2"/>
    <property type="match status" value="2"/>
</dbReference>
<evidence type="ECO:0000313" key="2">
    <source>
        <dbReference type="Proteomes" id="UP000504618"/>
    </source>
</evidence>
<feature type="domain" description="C2H2-type" evidence="1">
    <location>
        <begin position="35"/>
        <end position="58"/>
    </location>
</feature>
<feature type="domain" description="C2H2-type" evidence="1">
    <location>
        <begin position="4"/>
        <end position="25"/>
    </location>
</feature>
<dbReference type="RefSeq" id="XP_024874174.1">
    <property type="nucleotide sequence ID" value="XM_025018406.1"/>
</dbReference>
<dbReference type="Proteomes" id="UP000504618">
    <property type="component" value="Unplaced"/>
</dbReference>
<dbReference type="AlphaFoldDB" id="A0A6J1PWA2"/>
<dbReference type="InterPro" id="IPR013087">
    <property type="entry name" value="Znf_C2H2_type"/>
</dbReference>
<gene>
    <name evidence="3" type="primary">LOC112456097</name>
</gene>
<keyword evidence="2" id="KW-1185">Reference proteome</keyword>
<evidence type="ECO:0000259" key="1">
    <source>
        <dbReference type="PROSITE" id="PS00028"/>
    </source>
</evidence>
<reference evidence="3" key="1">
    <citation type="submission" date="2025-08" db="UniProtKB">
        <authorList>
            <consortium name="RefSeq"/>
        </authorList>
    </citation>
    <scope>IDENTIFICATION</scope>
    <source>
        <tissue evidence="3">Whole body</tissue>
    </source>
</reference>
<dbReference type="PANTHER" id="PTHR31912:SF34">
    <property type="entry name" value="NOTOCHORD-RELATED PROTEIN"/>
    <property type="match status" value="1"/>
</dbReference>